<reference evidence="1" key="1">
    <citation type="submission" date="2018-01" db="EMBL/GenBank/DDBJ databases">
        <authorList>
            <person name="Krukenberg V."/>
        </authorList>
    </citation>
    <scope>NUCLEOTIDE SEQUENCE</scope>
    <source>
        <strain evidence="1">E20ANME2</strain>
    </source>
</reference>
<dbReference type="EMBL" id="PQXF01000099">
    <property type="protein sequence ID" value="PXF56538.1"/>
    <property type="molecule type" value="Genomic_DNA"/>
</dbReference>
<comment type="caution">
    <text evidence="1">The sequence shown here is derived from an EMBL/GenBank/DDBJ whole genome shotgun (WGS) entry which is preliminary data.</text>
</comment>
<proteinExistence type="predicted"/>
<name>A0AC61KY18_9EURY</name>
<accession>A0AC61KY18</accession>
<protein>
    <submittedName>
        <fullName evidence="1">Uncharacterized protein</fullName>
    </submittedName>
</protein>
<gene>
    <name evidence="1" type="ORF">C4B59_16765</name>
</gene>
<evidence type="ECO:0000313" key="2">
    <source>
        <dbReference type="Proteomes" id="UP000248329"/>
    </source>
</evidence>
<dbReference type="Proteomes" id="UP000248329">
    <property type="component" value="Unassembled WGS sequence"/>
</dbReference>
<organism evidence="1 2">
    <name type="scientific">Candidatus Methanogaster sp</name>
    <dbReference type="NCBI Taxonomy" id="3386292"/>
    <lineage>
        <taxon>Archaea</taxon>
        <taxon>Methanobacteriati</taxon>
        <taxon>Methanobacteriota</taxon>
        <taxon>Stenosarchaea group</taxon>
        <taxon>Methanomicrobia</taxon>
        <taxon>Methanosarcinales</taxon>
        <taxon>ANME-2 cluster</taxon>
        <taxon>Candidatus Methanogasteraceae</taxon>
        <taxon>Candidatus Methanogaster</taxon>
    </lineage>
</organism>
<sequence length="437" mass="49284">MISKIHLKNFKALRDTGELEIKPITFLVGPNSSGKTSLIQAILALRQTVRSQDPHTPLILDDDYVNLGSYRDAVFGHDEKNKISIGFEADENRWELVFSVYRSGNNQGAIYLKSLDFGGENVPLPQKEKGKIAKESINFSIRKKGRGGGHFITTDGEKNFGEQPIELLKFYGILFKKYKDPSKYLDYLQAHPSFLFANMVAGNLIEVIFKNIYHIGPSRDEPERTYTATGASPPEVGKWGEGSVSILLLEKGIREKVRVWLNNFDISLDFDLEELRGKTGGSTNTYKIMLIDPNTKTEVNLVDVGFGASQILPIIVEGFNAPKNALLMIEEPEIHLHPKAQGTMGDLLVDIAKFNEKKLIVETHCDLLIRRVCKNILQKKIDHTDVIIYYFEPTESGTEIKTITINKNGQFENFPDGFFEESFEEAMEMAELMSPEE</sequence>
<evidence type="ECO:0000313" key="1">
    <source>
        <dbReference type="EMBL" id="PXF56538.1"/>
    </source>
</evidence>